<comment type="cofactor">
    <cofactor evidence="2">
        <name>Zn(2+)</name>
        <dbReference type="ChEBI" id="CHEBI:29105"/>
    </cofactor>
</comment>
<evidence type="ECO:0000256" key="19">
    <source>
        <dbReference type="PROSITE-ProRule" id="PRU00391"/>
    </source>
</evidence>
<dbReference type="GO" id="GO:0006284">
    <property type="term" value="P:base-excision repair"/>
    <property type="evidence" value="ECO:0007669"/>
    <property type="project" value="InterPro"/>
</dbReference>
<evidence type="ECO:0000256" key="14">
    <source>
        <dbReference type="ARBA" id="ARBA00023239"/>
    </source>
</evidence>
<dbReference type="Pfam" id="PF06831">
    <property type="entry name" value="H2TH"/>
    <property type="match status" value="1"/>
</dbReference>
<evidence type="ECO:0000256" key="2">
    <source>
        <dbReference type="ARBA" id="ARBA00001947"/>
    </source>
</evidence>
<evidence type="ECO:0000256" key="6">
    <source>
        <dbReference type="ARBA" id="ARBA00016240"/>
    </source>
</evidence>
<evidence type="ECO:0000256" key="5">
    <source>
        <dbReference type="ARBA" id="ARBA00012720"/>
    </source>
</evidence>
<name>A0A4V2Q947_9FIRM</name>
<evidence type="ECO:0000256" key="10">
    <source>
        <dbReference type="ARBA" id="ARBA00022801"/>
    </source>
</evidence>
<dbReference type="EC" id="3.2.2.23" evidence="4"/>
<keyword evidence="7" id="KW-0479">Metal-binding</keyword>
<keyword evidence="15" id="KW-0511">Multifunctional enzyme</keyword>
<dbReference type="InterPro" id="IPR015887">
    <property type="entry name" value="DNA_glyclase_Znf_dom_DNA_BS"/>
</dbReference>
<dbReference type="GO" id="GO:0140078">
    <property type="term" value="F:class I DNA-(apurinic or apyrimidinic site) endonuclease activity"/>
    <property type="evidence" value="ECO:0007669"/>
    <property type="project" value="UniProtKB-EC"/>
</dbReference>
<dbReference type="Pfam" id="PF06827">
    <property type="entry name" value="zf-FPG_IleRS"/>
    <property type="match status" value="1"/>
</dbReference>
<evidence type="ECO:0000313" key="22">
    <source>
        <dbReference type="EMBL" id="TCL40173.1"/>
    </source>
</evidence>
<dbReference type="InterPro" id="IPR000214">
    <property type="entry name" value="Znf_DNA_glyclase/AP_lyase"/>
</dbReference>
<keyword evidence="9 19" id="KW-0863">Zinc-finger</keyword>
<proteinExistence type="inferred from homology"/>
<dbReference type="InterPro" id="IPR010663">
    <property type="entry name" value="Znf_FPG/IleRS"/>
</dbReference>
<dbReference type="AlphaFoldDB" id="A0A4V2Q947"/>
<evidence type="ECO:0000256" key="17">
    <source>
        <dbReference type="ARBA" id="ARBA00030638"/>
    </source>
</evidence>
<dbReference type="FunFam" id="1.10.8.50:FF:000003">
    <property type="entry name" value="Formamidopyrimidine-DNA glycosylase"/>
    <property type="match status" value="1"/>
</dbReference>
<comment type="similarity">
    <text evidence="3">Belongs to the FPG family.</text>
</comment>
<dbReference type="InterPro" id="IPR012319">
    <property type="entry name" value="FPG_cat"/>
</dbReference>
<dbReference type="InterPro" id="IPR010979">
    <property type="entry name" value="Ribosomal_uS13-like_H2TH"/>
</dbReference>
<dbReference type="PANTHER" id="PTHR22993">
    <property type="entry name" value="FORMAMIDOPYRIMIDINE-DNA GLYCOSYLASE"/>
    <property type="match status" value="1"/>
</dbReference>
<keyword evidence="12" id="KW-0238">DNA-binding</keyword>
<dbReference type="Gene3D" id="1.10.8.50">
    <property type="match status" value="1"/>
</dbReference>
<organism evidence="22 23">
    <name type="scientific">Anaerospora hongkongensis</name>
    <dbReference type="NCBI Taxonomy" id="244830"/>
    <lineage>
        <taxon>Bacteria</taxon>
        <taxon>Bacillati</taxon>
        <taxon>Bacillota</taxon>
        <taxon>Negativicutes</taxon>
        <taxon>Selenomonadales</taxon>
        <taxon>Sporomusaceae</taxon>
        <taxon>Anaerospora</taxon>
    </lineage>
</organism>
<dbReference type="GO" id="GO:0003684">
    <property type="term" value="F:damaged DNA binding"/>
    <property type="evidence" value="ECO:0007669"/>
    <property type="project" value="InterPro"/>
</dbReference>
<comment type="caution">
    <text evidence="22">The sequence shown here is derived from an EMBL/GenBank/DDBJ whole genome shotgun (WGS) entry which is preliminary data.</text>
</comment>
<evidence type="ECO:0000256" key="3">
    <source>
        <dbReference type="ARBA" id="ARBA00009409"/>
    </source>
</evidence>
<dbReference type="SMART" id="SM01232">
    <property type="entry name" value="H2TH"/>
    <property type="match status" value="1"/>
</dbReference>
<dbReference type="EMBL" id="SLUI01000001">
    <property type="protein sequence ID" value="TCL40173.1"/>
    <property type="molecule type" value="Genomic_DNA"/>
</dbReference>
<keyword evidence="14" id="KW-0456">Lyase</keyword>
<dbReference type="PROSITE" id="PS01242">
    <property type="entry name" value="ZF_FPG_1"/>
    <property type="match status" value="1"/>
</dbReference>
<evidence type="ECO:0000259" key="21">
    <source>
        <dbReference type="PROSITE" id="PS51068"/>
    </source>
</evidence>
<gene>
    <name evidence="22" type="ORF">EV210_101374</name>
</gene>
<evidence type="ECO:0000256" key="15">
    <source>
        <dbReference type="ARBA" id="ARBA00023268"/>
    </source>
</evidence>
<dbReference type="InterPro" id="IPR015886">
    <property type="entry name" value="H2TH_FPG"/>
</dbReference>
<sequence>MPEIPEIETVCHHLRNSVLATPITSIALNRSKNLNIEPDEFVRLVTGQTIIAVGRRAKIILFTLSNQHTITIHFMLEGYAQLLEDHEPRLQQASTIFYLASGKALTLFKINLGYIHLFPTVDWQDIEDVNQLGPEPLSAEFTLSYFLKLFKSRKGMIKPLLMDQKLIAGIGNVYSNEALFCSRILPTRKVKDMNDAELSTVYHCLRRLLSQAVQLGGVYDIPYSQADQLTGGYLAQLKVAYRTGKPCFECSAPIQTQRVGGRNAFYCSKCQH</sequence>
<dbReference type="Gene3D" id="3.20.190.10">
    <property type="entry name" value="MutM-like, N-terminal"/>
    <property type="match status" value="1"/>
</dbReference>
<dbReference type="PANTHER" id="PTHR22993:SF9">
    <property type="entry name" value="FORMAMIDOPYRIMIDINE-DNA GLYCOSYLASE"/>
    <property type="match status" value="1"/>
</dbReference>
<keyword evidence="8" id="KW-0227">DNA damage</keyword>
<comment type="catalytic activity">
    <reaction evidence="18">
        <text>2'-deoxyribonucleotide-(2'-deoxyribose 5'-phosphate)-2'-deoxyribonucleotide-DNA = a 3'-end 2'-deoxyribonucleotide-(2,3-dehydro-2,3-deoxyribose 5'-phosphate)-DNA + a 5'-end 5'-phospho-2'-deoxyribonucleoside-DNA + H(+)</text>
        <dbReference type="Rhea" id="RHEA:66592"/>
        <dbReference type="Rhea" id="RHEA-COMP:13180"/>
        <dbReference type="Rhea" id="RHEA-COMP:16897"/>
        <dbReference type="Rhea" id="RHEA-COMP:17067"/>
        <dbReference type="ChEBI" id="CHEBI:15378"/>
        <dbReference type="ChEBI" id="CHEBI:136412"/>
        <dbReference type="ChEBI" id="CHEBI:157695"/>
        <dbReference type="ChEBI" id="CHEBI:167181"/>
        <dbReference type="EC" id="4.2.99.18"/>
    </reaction>
</comment>
<dbReference type="PROSITE" id="PS51068">
    <property type="entry name" value="FPG_CAT"/>
    <property type="match status" value="1"/>
</dbReference>
<dbReference type="SUPFAM" id="SSF46946">
    <property type="entry name" value="S13-like H2TH domain"/>
    <property type="match status" value="1"/>
</dbReference>
<feature type="domain" description="Formamidopyrimidine-DNA glycosylase catalytic" evidence="21">
    <location>
        <begin position="2"/>
        <end position="105"/>
    </location>
</feature>
<evidence type="ECO:0000256" key="7">
    <source>
        <dbReference type="ARBA" id="ARBA00022723"/>
    </source>
</evidence>
<evidence type="ECO:0000256" key="16">
    <source>
        <dbReference type="ARBA" id="ARBA00023295"/>
    </source>
</evidence>
<keyword evidence="16" id="KW-0326">Glycosidase</keyword>
<evidence type="ECO:0000256" key="18">
    <source>
        <dbReference type="ARBA" id="ARBA00044632"/>
    </source>
</evidence>
<dbReference type="SMART" id="SM00898">
    <property type="entry name" value="Fapy_DNA_glyco"/>
    <property type="match status" value="1"/>
</dbReference>
<accession>A0A4V2Q947</accession>
<dbReference type="Proteomes" id="UP000295063">
    <property type="component" value="Unassembled WGS sequence"/>
</dbReference>
<reference evidence="22 23" key="1">
    <citation type="submission" date="2019-03" db="EMBL/GenBank/DDBJ databases">
        <title>Genomic Encyclopedia of Type Strains, Phase IV (KMG-IV): sequencing the most valuable type-strain genomes for metagenomic binning, comparative biology and taxonomic classification.</title>
        <authorList>
            <person name="Goeker M."/>
        </authorList>
    </citation>
    <scope>NUCLEOTIDE SEQUENCE [LARGE SCALE GENOMIC DNA]</scope>
    <source>
        <strain evidence="22 23">DSM 15969</strain>
    </source>
</reference>
<dbReference type="GO" id="GO:0034039">
    <property type="term" value="F:8-oxo-7,8-dihydroguanine DNA N-glycosylase activity"/>
    <property type="evidence" value="ECO:0007669"/>
    <property type="project" value="TreeGrafter"/>
</dbReference>
<dbReference type="InterPro" id="IPR035937">
    <property type="entry name" value="FPG_N"/>
</dbReference>
<dbReference type="EC" id="4.2.99.18" evidence="5"/>
<protein>
    <recommendedName>
        <fullName evidence="6">Formamidopyrimidine-DNA glycosylase</fullName>
        <ecNumber evidence="4">3.2.2.23</ecNumber>
        <ecNumber evidence="5">4.2.99.18</ecNumber>
    </recommendedName>
    <alternativeName>
        <fullName evidence="17">DNA-(apurinic or apyrimidinic site) lyase MutM</fullName>
    </alternativeName>
</protein>
<feature type="domain" description="FPG-type" evidence="20">
    <location>
        <begin position="238"/>
        <end position="272"/>
    </location>
</feature>
<keyword evidence="10" id="KW-0378">Hydrolase</keyword>
<evidence type="ECO:0000256" key="9">
    <source>
        <dbReference type="ARBA" id="ARBA00022771"/>
    </source>
</evidence>
<evidence type="ECO:0000256" key="11">
    <source>
        <dbReference type="ARBA" id="ARBA00022833"/>
    </source>
</evidence>
<evidence type="ECO:0000256" key="1">
    <source>
        <dbReference type="ARBA" id="ARBA00001668"/>
    </source>
</evidence>
<evidence type="ECO:0000256" key="12">
    <source>
        <dbReference type="ARBA" id="ARBA00023125"/>
    </source>
</evidence>
<evidence type="ECO:0000256" key="13">
    <source>
        <dbReference type="ARBA" id="ARBA00023204"/>
    </source>
</evidence>
<keyword evidence="11" id="KW-0862">Zinc</keyword>
<dbReference type="GO" id="GO:0003690">
    <property type="term" value="F:double-stranded DNA binding"/>
    <property type="evidence" value="ECO:0007669"/>
    <property type="project" value="UniProtKB-ARBA"/>
</dbReference>
<dbReference type="PROSITE" id="PS51066">
    <property type="entry name" value="ZF_FPG_2"/>
    <property type="match status" value="1"/>
</dbReference>
<evidence type="ECO:0000259" key="20">
    <source>
        <dbReference type="PROSITE" id="PS51066"/>
    </source>
</evidence>
<evidence type="ECO:0000256" key="8">
    <source>
        <dbReference type="ARBA" id="ARBA00022763"/>
    </source>
</evidence>
<evidence type="ECO:0000313" key="23">
    <source>
        <dbReference type="Proteomes" id="UP000295063"/>
    </source>
</evidence>
<comment type="catalytic activity">
    <reaction evidence="1">
        <text>Hydrolysis of DNA containing ring-opened 7-methylguanine residues, releasing 2,6-diamino-4-hydroxy-5-(N-methyl)formamidopyrimidine.</text>
        <dbReference type="EC" id="3.2.2.23"/>
    </reaction>
</comment>
<dbReference type="GO" id="GO:0008270">
    <property type="term" value="F:zinc ion binding"/>
    <property type="evidence" value="ECO:0007669"/>
    <property type="project" value="UniProtKB-KW"/>
</dbReference>
<keyword evidence="23" id="KW-1185">Reference proteome</keyword>
<dbReference type="SUPFAM" id="SSF81624">
    <property type="entry name" value="N-terminal domain of MutM-like DNA repair proteins"/>
    <property type="match status" value="1"/>
</dbReference>
<keyword evidence="13" id="KW-0234">DNA repair</keyword>
<evidence type="ECO:0000256" key="4">
    <source>
        <dbReference type="ARBA" id="ARBA00012024"/>
    </source>
</evidence>
<dbReference type="SUPFAM" id="SSF57716">
    <property type="entry name" value="Glucocorticoid receptor-like (DNA-binding domain)"/>
    <property type="match status" value="1"/>
</dbReference>
<dbReference type="Pfam" id="PF01149">
    <property type="entry name" value="Fapy_DNA_glyco"/>
    <property type="match status" value="1"/>
</dbReference>